<dbReference type="GO" id="GO:0003723">
    <property type="term" value="F:RNA binding"/>
    <property type="evidence" value="ECO:0007669"/>
    <property type="project" value="InterPro"/>
</dbReference>
<sequence>MAKKSRSLKVVGQSGYQYRETPCITLKGKWLKELGFEIGDYVSVSCEDGKMIITLDQEKAEITEAEKAFMERETESLKKKFQEEKTRIHAQYVAERELRYGE</sequence>
<evidence type="ECO:0000313" key="4">
    <source>
        <dbReference type="Proteomes" id="UP000469424"/>
    </source>
</evidence>
<evidence type="ECO:0000313" key="3">
    <source>
        <dbReference type="EMBL" id="MST69743.1"/>
    </source>
</evidence>
<dbReference type="InterPro" id="IPR014944">
    <property type="entry name" value="Toxin_SymE-like"/>
</dbReference>
<evidence type="ECO:0000259" key="2">
    <source>
        <dbReference type="Pfam" id="PF08845"/>
    </source>
</evidence>
<name>A0A6N7X594_9FIRM</name>
<gene>
    <name evidence="3" type="ORF">FYJ65_00045</name>
</gene>
<feature type="domain" description="Toxin SymE-like" evidence="2">
    <location>
        <begin position="12"/>
        <end position="54"/>
    </location>
</feature>
<dbReference type="Proteomes" id="UP000469424">
    <property type="component" value="Unassembled WGS sequence"/>
</dbReference>
<reference evidence="3 4" key="1">
    <citation type="submission" date="2019-08" db="EMBL/GenBank/DDBJ databases">
        <title>In-depth cultivation of the pig gut microbiome towards novel bacterial diversity and tailored functional studies.</title>
        <authorList>
            <person name="Wylensek D."/>
            <person name="Hitch T.C.A."/>
            <person name="Clavel T."/>
        </authorList>
    </citation>
    <scope>NUCLEOTIDE SEQUENCE [LARGE SCALE GENOMIC DNA]</scope>
    <source>
        <strain evidence="3 4">WCA-MUC-591-APC-4B</strain>
    </source>
</reference>
<dbReference type="Pfam" id="PF08845">
    <property type="entry name" value="SymE_toxin"/>
    <property type="match status" value="1"/>
</dbReference>
<keyword evidence="4" id="KW-1185">Reference proteome</keyword>
<feature type="coiled-coil region" evidence="1">
    <location>
        <begin position="55"/>
        <end position="87"/>
    </location>
</feature>
<organism evidence="3 4">
    <name type="scientific">Mogibacterium kristiansenii</name>
    <dbReference type="NCBI Taxonomy" id="2606708"/>
    <lineage>
        <taxon>Bacteria</taxon>
        <taxon>Bacillati</taxon>
        <taxon>Bacillota</taxon>
        <taxon>Clostridia</taxon>
        <taxon>Peptostreptococcales</taxon>
        <taxon>Anaerovoracaceae</taxon>
        <taxon>Mogibacterium</taxon>
    </lineage>
</organism>
<evidence type="ECO:0000256" key="1">
    <source>
        <dbReference type="SAM" id="Coils"/>
    </source>
</evidence>
<proteinExistence type="predicted"/>
<keyword evidence="1" id="KW-0175">Coiled coil</keyword>
<dbReference type="GO" id="GO:0016788">
    <property type="term" value="F:hydrolase activity, acting on ester bonds"/>
    <property type="evidence" value="ECO:0007669"/>
    <property type="project" value="InterPro"/>
</dbReference>
<dbReference type="EMBL" id="VUNA01000001">
    <property type="protein sequence ID" value="MST69743.1"/>
    <property type="molecule type" value="Genomic_DNA"/>
</dbReference>
<dbReference type="RefSeq" id="WP_154553306.1">
    <property type="nucleotide sequence ID" value="NZ_VUNA01000001.1"/>
</dbReference>
<protein>
    <submittedName>
        <fullName evidence="3">Type I toxin-antitoxin system SymE family toxin</fullName>
    </submittedName>
</protein>
<dbReference type="GO" id="GO:0005737">
    <property type="term" value="C:cytoplasm"/>
    <property type="evidence" value="ECO:0007669"/>
    <property type="project" value="InterPro"/>
</dbReference>
<comment type="caution">
    <text evidence="3">The sequence shown here is derived from an EMBL/GenBank/DDBJ whole genome shotgun (WGS) entry which is preliminary data.</text>
</comment>
<dbReference type="AlphaFoldDB" id="A0A6N7X594"/>
<dbReference type="GO" id="GO:0016070">
    <property type="term" value="P:RNA metabolic process"/>
    <property type="evidence" value="ECO:0007669"/>
    <property type="project" value="InterPro"/>
</dbReference>
<accession>A0A6N7X594</accession>